<dbReference type="Proteomes" id="UP000199628">
    <property type="component" value="Unassembled WGS sequence"/>
</dbReference>
<feature type="region of interest" description="Disordered" evidence="1">
    <location>
        <begin position="54"/>
        <end position="91"/>
    </location>
</feature>
<accession>A0A1G6JUW6</accession>
<proteinExistence type="predicted"/>
<dbReference type="AlphaFoldDB" id="A0A1G6JUW6"/>
<protein>
    <submittedName>
        <fullName evidence="2">Uncharacterized protein</fullName>
    </submittedName>
</protein>
<name>A0A1G6JUW6_9RHOB</name>
<dbReference type="OrthoDB" id="7778431at2"/>
<evidence type="ECO:0000313" key="3">
    <source>
        <dbReference type="Proteomes" id="UP000199628"/>
    </source>
</evidence>
<reference evidence="3" key="1">
    <citation type="submission" date="2016-10" db="EMBL/GenBank/DDBJ databases">
        <authorList>
            <person name="Varghese N."/>
            <person name="Submissions S."/>
        </authorList>
    </citation>
    <scope>NUCLEOTIDE SEQUENCE [LARGE SCALE GENOMIC DNA]</scope>
    <source>
        <strain evidence="3">CGMCC 1.9108</strain>
    </source>
</reference>
<organism evidence="2 3">
    <name type="scientific">Ruegeria marina</name>
    <dbReference type="NCBI Taxonomy" id="639004"/>
    <lineage>
        <taxon>Bacteria</taxon>
        <taxon>Pseudomonadati</taxon>
        <taxon>Pseudomonadota</taxon>
        <taxon>Alphaproteobacteria</taxon>
        <taxon>Rhodobacterales</taxon>
        <taxon>Roseobacteraceae</taxon>
        <taxon>Ruegeria</taxon>
    </lineage>
</organism>
<sequence>MPKTGDPFDPKGLIYEAYRIEGITASQCRSIFLDWALSLPAAVDQRQALDDLNGRYGGDAPDHPMTGVIRDGLTASATPRRRGGWRSRERN</sequence>
<keyword evidence="3" id="KW-1185">Reference proteome</keyword>
<evidence type="ECO:0000256" key="1">
    <source>
        <dbReference type="SAM" id="MobiDB-lite"/>
    </source>
</evidence>
<dbReference type="RefSeq" id="WP_093027216.1">
    <property type="nucleotide sequence ID" value="NZ_FMZV01000001.1"/>
</dbReference>
<gene>
    <name evidence="2" type="ORF">SAMN04488239_101445</name>
</gene>
<dbReference type="STRING" id="639004.SAMN04488239_101445"/>
<dbReference type="EMBL" id="FMZV01000001">
    <property type="protein sequence ID" value="SDC22540.1"/>
    <property type="molecule type" value="Genomic_DNA"/>
</dbReference>
<evidence type="ECO:0000313" key="2">
    <source>
        <dbReference type="EMBL" id="SDC22540.1"/>
    </source>
</evidence>